<evidence type="ECO:0000313" key="2">
    <source>
        <dbReference type="Proteomes" id="UP001595803"/>
    </source>
</evidence>
<accession>A0ABV7Z4P8</accession>
<reference evidence="2" key="1">
    <citation type="journal article" date="2019" name="Int. J. Syst. Evol. Microbiol.">
        <title>The Global Catalogue of Microorganisms (GCM) 10K type strain sequencing project: providing services to taxonomists for standard genome sequencing and annotation.</title>
        <authorList>
            <consortium name="The Broad Institute Genomics Platform"/>
            <consortium name="The Broad Institute Genome Sequencing Center for Infectious Disease"/>
            <person name="Wu L."/>
            <person name="Ma J."/>
        </authorList>
    </citation>
    <scope>NUCLEOTIDE SEQUENCE [LARGE SCALE GENOMIC DNA]</scope>
    <source>
        <strain evidence="2">CCTCC AB 2017081</strain>
    </source>
</reference>
<organism evidence="1 2">
    <name type="scientific">Deinococcus rufus</name>
    <dbReference type="NCBI Taxonomy" id="2136097"/>
    <lineage>
        <taxon>Bacteria</taxon>
        <taxon>Thermotogati</taxon>
        <taxon>Deinococcota</taxon>
        <taxon>Deinococci</taxon>
        <taxon>Deinococcales</taxon>
        <taxon>Deinococcaceae</taxon>
        <taxon>Deinococcus</taxon>
    </lineage>
</organism>
<evidence type="ECO:0000313" key="1">
    <source>
        <dbReference type="EMBL" id="MFC3832053.1"/>
    </source>
</evidence>
<dbReference type="InterPro" id="IPR008307">
    <property type="entry name" value="UCP018957"/>
</dbReference>
<comment type="caution">
    <text evidence="1">The sequence shown here is derived from an EMBL/GenBank/DDBJ whole genome shotgun (WGS) entry which is preliminary data.</text>
</comment>
<dbReference type="InterPro" id="IPR014923">
    <property type="entry name" value="DUF1802"/>
</dbReference>
<keyword evidence="2" id="KW-1185">Reference proteome</keyword>
<sequence>MTTTALKEWDAQCQLLTTGDLSVLVRKGGIEEKQGDFQVEHRSFLLYPTFLHQNPVELRPEFKPLLRTDPAPGQVQVPALAEVIAVHRVEDESRLPALEDMQALTLGALERRFAYRGKPWVHVLVLRVRPLVTPLTLPETEAMLGCVSWVPLEDMEVQAGEAVIPEEELTQRAAAIAQAIS</sequence>
<dbReference type="Proteomes" id="UP001595803">
    <property type="component" value="Unassembled WGS sequence"/>
</dbReference>
<dbReference type="PIRSF" id="PIRSF018957">
    <property type="entry name" value="UCP018957"/>
    <property type="match status" value="1"/>
</dbReference>
<dbReference type="EMBL" id="JBHRZG010000004">
    <property type="protein sequence ID" value="MFC3832053.1"/>
    <property type="molecule type" value="Genomic_DNA"/>
</dbReference>
<gene>
    <name evidence="1" type="ORF">ACFOSB_04225</name>
</gene>
<name>A0ABV7Z4P8_9DEIO</name>
<dbReference type="RefSeq" id="WP_322473464.1">
    <property type="nucleotide sequence ID" value="NZ_JBHRZG010000004.1"/>
</dbReference>
<dbReference type="Pfam" id="PF08819">
    <property type="entry name" value="DUF1802"/>
    <property type="match status" value="1"/>
</dbReference>
<protein>
    <submittedName>
        <fullName evidence="1">DUF1802 family protein</fullName>
    </submittedName>
</protein>
<proteinExistence type="predicted"/>